<dbReference type="FunFam" id="3.40.30.10:FF:000010">
    <property type="entry name" value="Glutathione peroxidase"/>
    <property type="match status" value="1"/>
</dbReference>
<dbReference type="Gene3D" id="3.40.30.10">
    <property type="entry name" value="Glutaredoxin"/>
    <property type="match status" value="1"/>
</dbReference>
<feature type="active site" evidence="4">
    <location>
        <position position="41"/>
    </location>
</feature>
<dbReference type="GO" id="GO:0004601">
    <property type="term" value="F:peroxidase activity"/>
    <property type="evidence" value="ECO:0007669"/>
    <property type="project" value="UniProtKB-KW"/>
</dbReference>
<comment type="caution">
    <text evidence="6">The sequence shown here is derived from an EMBL/GenBank/DDBJ whole genome shotgun (WGS) entry which is preliminary data.</text>
</comment>
<keyword evidence="7" id="KW-1185">Reference proteome</keyword>
<dbReference type="PANTHER" id="PTHR11592:SF78">
    <property type="entry name" value="GLUTATHIONE PEROXIDASE"/>
    <property type="match status" value="1"/>
</dbReference>
<dbReference type="OrthoDB" id="9789406at2"/>
<organism evidence="6 7">
    <name type="scientific">Allobacillus salarius</name>
    <dbReference type="NCBI Taxonomy" id="1955272"/>
    <lineage>
        <taxon>Bacteria</taxon>
        <taxon>Bacillati</taxon>
        <taxon>Bacillota</taxon>
        <taxon>Bacilli</taxon>
        <taxon>Bacillales</taxon>
        <taxon>Bacillaceae</taxon>
        <taxon>Allobacillus</taxon>
    </lineage>
</organism>
<dbReference type="InterPro" id="IPR036249">
    <property type="entry name" value="Thioredoxin-like_sf"/>
</dbReference>
<keyword evidence="3 5" id="KW-0560">Oxidoreductase</keyword>
<dbReference type="AlphaFoldDB" id="A0A556PLR5"/>
<dbReference type="InterPro" id="IPR029759">
    <property type="entry name" value="GPX_AS"/>
</dbReference>
<evidence type="ECO:0000256" key="2">
    <source>
        <dbReference type="ARBA" id="ARBA00022559"/>
    </source>
</evidence>
<dbReference type="SUPFAM" id="SSF52833">
    <property type="entry name" value="Thioredoxin-like"/>
    <property type="match status" value="1"/>
</dbReference>
<evidence type="ECO:0000256" key="4">
    <source>
        <dbReference type="PIRSR" id="PIRSR000303-1"/>
    </source>
</evidence>
<dbReference type="PROSITE" id="PS00460">
    <property type="entry name" value="GLUTATHIONE_PEROXID_1"/>
    <property type="match status" value="1"/>
</dbReference>
<dbReference type="PANTHER" id="PTHR11592">
    <property type="entry name" value="GLUTATHIONE PEROXIDASE"/>
    <property type="match status" value="1"/>
</dbReference>
<dbReference type="CDD" id="cd00340">
    <property type="entry name" value="GSH_Peroxidase"/>
    <property type="match status" value="1"/>
</dbReference>
<dbReference type="EMBL" id="VMHE01000010">
    <property type="protein sequence ID" value="TSJ65331.1"/>
    <property type="molecule type" value="Genomic_DNA"/>
</dbReference>
<dbReference type="InterPro" id="IPR000889">
    <property type="entry name" value="Glutathione_peroxidase"/>
</dbReference>
<name>A0A556PLR5_9BACI</name>
<proteinExistence type="inferred from homology"/>
<evidence type="ECO:0000313" key="7">
    <source>
        <dbReference type="Proteomes" id="UP000316425"/>
    </source>
</evidence>
<dbReference type="PIRSF" id="PIRSF000303">
    <property type="entry name" value="Glutathion_perox"/>
    <property type="match status" value="1"/>
</dbReference>
<evidence type="ECO:0000256" key="3">
    <source>
        <dbReference type="ARBA" id="ARBA00023002"/>
    </source>
</evidence>
<evidence type="ECO:0000313" key="6">
    <source>
        <dbReference type="EMBL" id="TSJ65331.1"/>
    </source>
</evidence>
<gene>
    <name evidence="6" type="ORF">FPQ13_07125</name>
</gene>
<evidence type="ECO:0000256" key="5">
    <source>
        <dbReference type="RuleBase" id="RU000499"/>
    </source>
</evidence>
<dbReference type="Proteomes" id="UP000316425">
    <property type="component" value="Unassembled WGS sequence"/>
</dbReference>
<sequence length="163" mass="18760">MEVHIVSTVYDISVEKMNGETATLGNYANQVMLIVNTASKCGFTNQFEGLQKLYETYHDQGFVVLGFPSDQFMNQEFDNSDEILDFCQTNYGVSFPMHKKTDVKGKEQHPLFQYLTGEKKGMLGGEIKWNFTKFLVDREGKVVERYSPQTKPEKIETDINKYL</sequence>
<evidence type="ECO:0000256" key="1">
    <source>
        <dbReference type="ARBA" id="ARBA00006926"/>
    </source>
</evidence>
<comment type="similarity">
    <text evidence="1 5">Belongs to the glutathione peroxidase family.</text>
</comment>
<accession>A0A556PLR5</accession>
<reference evidence="6 7" key="1">
    <citation type="submission" date="2019-07" db="EMBL/GenBank/DDBJ databases">
        <title>Allobacillus sp. nov. SKP isolated from shrimp paste of Euphausiacea.</title>
        <authorList>
            <person name="Kanchanasin P."/>
            <person name="Tanasupawat S."/>
            <person name="Shi W."/>
            <person name="Wu L."/>
            <person name="Ma J."/>
        </authorList>
    </citation>
    <scope>NUCLEOTIDE SEQUENCE [LARGE SCALE GENOMIC DNA]</scope>
    <source>
        <strain evidence="6 7">SKP4-8</strain>
    </source>
</reference>
<protein>
    <recommendedName>
        <fullName evidence="5">Glutathione peroxidase</fullName>
    </recommendedName>
</protein>
<dbReference type="PRINTS" id="PR01011">
    <property type="entry name" value="GLUTPROXDASE"/>
</dbReference>
<dbReference type="GO" id="GO:0034599">
    <property type="term" value="P:cellular response to oxidative stress"/>
    <property type="evidence" value="ECO:0007669"/>
    <property type="project" value="TreeGrafter"/>
</dbReference>
<dbReference type="PROSITE" id="PS51355">
    <property type="entry name" value="GLUTATHIONE_PEROXID_3"/>
    <property type="match status" value="1"/>
</dbReference>
<keyword evidence="2 5" id="KW-0575">Peroxidase</keyword>
<dbReference type="Pfam" id="PF00255">
    <property type="entry name" value="GSHPx"/>
    <property type="match status" value="1"/>
</dbReference>